<dbReference type="Proteomes" id="UP000800200">
    <property type="component" value="Unassembled WGS sequence"/>
</dbReference>
<dbReference type="InterPro" id="IPR027974">
    <property type="entry name" value="DUF4470"/>
</dbReference>
<sequence length="122" mass="13705">FGGHRYLMRNMPAIDLLNTTNNEGAAYEEDLVLLFAVSGDLRNVIKSILGLPEEYKGKCSIIMNDYDIHIVARNTIILLTALKFEPETAVPMTIHIWCRHVRPCRGTRSASALDLESMGMQL</sequence>
<dbReference type="EMBL" id="ML994615">
    <property type="protein sequence ID" value="KAF2192620.1"/>
    <property type="molecule type" value="Genomic_DNA"/>
</dbReference>
<evidence type="ECO:0000313" key="3">
    <source>
        <dbReference type="Proteomes" id="UP000800200"/>
    </source>
</evidence>
<feature type="non-terminal residue" evidence="2">
    <location>
        <position position="1"/>
    </location>
</feature>
<evidence type="ECO:0000259" key="1">
    <source>
        <dbReference type="Pfam" id="PF14737"/>
    </source>
</evidence>
<reference evidence="2" key="1">
    <citation type="journal article" date="2020" name="Stud. Mycol.">
        <title>101 Dothideomycetes genomes: a test case for predicting lifestyles and emergence of pathogens.</title>
        <authorList>
            <person name="Haridas S."/>
            <person name="Albert R."/>
            <person name="Binder M."/>
            <person name="Bloem J."/>
            <person name="Labutti K."/>
            <person name="Salamov A."/>
            <person name="Andreopoulos B."/>
            <person name="Baker S."/>
            <person name="Barry K."/>
            <person name="Bills G."/>
            <person name="Bluhm B."/>
            <person name="Cannon C."/>
            <person name="Castanera R."/>
            <person name="Culley D."/>
            <person name="Daum C."/>
            <person name="Ezra D."/>
            <person name="Gonzalez J."/>
            <person name="Henrissat B."/>
            <person name="Kuo A."/>
            <person name="Liang C."/>
            <person name="Lipzen A."/>
            <person name="Lutzoni F."/>
            <person name="Magnuson J."/>
            <person name="Mondo S."/>
            <person name="Nolan M."/>
            <person name="Ohm R."/>
            <person name="Pangilinan J."/>
            <person name="Park H.-J."/>
            <person name="Ramirez L."/>
            <person name="Alfaro M."/>
            <person name="Sun H."/>
            <person name="Tritt A."/>
            <person name="Yoshinaga Y."/>
            <person name="Zwiers L.-H."/>
            <person name="Turgeon B."/>
            <person name="Goodwin S."/>
            <person name="Spatafora J."/>
            <person name="Crous P."/>
            <person name="Grigoriev I."/>
        </authorList>
    </citation>
    <scope>NUCLEOTIDE SEQUENCE</scope>
    <source>
        <strain evidence="2">CBS 207.26</strain>
    </source>
</reference>
<protein>
    <recommendedName>
        <fullName evidence="1">DUF4470 domain-containing protein</fullName>
    </recommendedName>
</protein>
<keyword evidence="3" id="KW-1185">Reference proteome</keyword>
<dbReference type="AlphaFoldDB" id="A0A6A6ERD4"/>
<organism evidence="2 3">
    <name type="scientific">Zopfia rhizophila CBS 207.26</name>
    <dbReference type="NCBI Taxonomy" id="1314779"/>
    <lineage>
        <taxon>Eukaryota</taxon>
        <taxon>Fungi</taxon>
        <taxon>Dikarya</taxon>
        <taxon>Ascomycota</taxon>
        <taxon>Pezizomycotina</taxon>
        <taxon>Dothideomycetes</taxon>
        <taxon>Dothideomycetes incertae sedis</taxon>
        <taxon>Zopfiaceae</taxon>
        <taxon>Zopfia</taxon>
    </lineage>
</organism>
<feature type="domain" description="DUF4470" evidence="1">
    <location>
        <begin position="8"/>
        <end position="98"/>
    </location>
</feature>
<name>A0A6A6ERD4_9PEZI</name>
<accession>A0A6A6ERD4</accession>
<gene>
    <name evidence="2" type="ORF">K469DRAFT_553355</name>
</gene>
<dbReference type="Pfam" id="PF14737">
    <property type="entry name" value="DUF4470"/>
    <property type="match status" value="1"/>
</dbReference>
<dbReference type="OrthoDB" id="5282002at2759"/>
<evidence type="ECO:0000313" key="2">
    <source>
        <dbReference type="EMBL" id="KAF2192620.1"/>
    </source>
</evidence>
<proteinExistence type="predicted"/>